<dbReference type="EMBL" id="DVOL01000046">
    <property type="protein sequence ID" value="HIV10781.1"/>
    <property type="molecule type" value="Genomic_DNA"/>
</dbReference>
<evidence type="ECO:0000256" key="3">
    <source>
        <dbReference type="ARBA" id="ARBA00023295"/>
    </source>
</evidence>
<dbReference type="AlphaFoldDB" id="A0A9D1T450"/>
<organism evidence="4 5">
    <name type="scientific">Candidatus Faeciplasma avium</name>
    <dbReference type="NCBI Taxonomy" id="2840798"/>
    <lineage>
        <taxon>Bacteria</taxon>
        <taxon>Bacillati</taxon>
        <taxon>Bacillota</taxon>
        <taxon>Clostridia</taxon>
        <taxon>Eubacteriales</taxon>
        <taxon>Oscillospiraceae</taxon>
        <taxon>Oscillospiraceae incertae sedis</taxon>
        <taxon>Candidatus Faeciplasma</taxon>
    </lineage>
</organism>
<proteinExistence type="inferred from homology"/>
<evidence type="ECO:0000256" key="1">
    <source>
        <dbReference type="ARBA" id="ARBA00009209"/>
    </source>
</evidence>
<dbReference type="Proteomes" id="UP000823960">
    <property type="component" value="Unassembled WGS sequence"/>
</dbReference>
<keyword evidence="4" id="KW-0119">Carbohydrate metabolism</keyword>
<dbReference type="Gene3D" id="1.50.10.10">
    <property type="match status" value="1"/>
</dbReference>
<keyword evidence="4" id="KW-0858">Xylan degradation</keyword>
<keyword evidence="4" id="KW-0624">Polysaccharide degradation</keyword>
<evidence type="ECO:0000313" key="4">
    <source>
        <dbReference type="EMBL" id="HIV10781.1"/>
    </source>
</evidence>
<reference evidence="4" key="1">
    <citation type="submission" date="2020-10" db="EMBL/GenBank/DDBJ databases">
        <authorList>
            <person name="Gilroy R."/>
        </authorList>
    </citation>
    <scope>NUCLEOTIDE SEQUENCE</scope>
    <source>
        <strain evidence="4">1370</strain>
    </source>
</reference>
<keyword evidence="2 4" id="KW-0378">Hydrolase</keyword>
<name>A0A9D1T450_9FIRM</name>
<dbReference type="SUPFAM" id="SSF48208">
    <property type="entry name" value="Six-hairpin glycosidases"/>
    <property type="match status" value="1"/>
</dbReference>
<dbReference type="GO" id="GO:0004553">
    <property type="term" value="F:hydrolase activity, hydrolyzing O-glycosyl compounds"/>
    <property type="evidence" value="ECO:0007669"/>
    <property type="project" value="InterPro"/>
</dbReference>
<protein>
    <submittedName>
        <fullName evidence="4">Xylanase</fullName>
    </submittedName>
</protein>
<dbReference type="Pfam" id="PF01270">
    <property type="entry name" value="Glyco_hydro_8"/>
    <property type="match status" value="1"/>
</dbReference>
<sequence>MKAEYRNIFRELGISQEEIDRRVNESFETIFNGPEGIRLYHPVGEDTGYMEDTGNIDARTEGMSYGMMMAVQMDRKDIFDRIWRWSLRNMYMTEGHNQGYFAWSCSPDGKHNAEGPAPDGEEYYAMALFFASHRWSDGEGELNYSGWAKTILRDCIHRNGANEKLGSTMWDLDNYLIKFVPGVDFTDPSYHLPHFYELFSLWSDEEDREFWAKAASSSREFLHSACHIKTGLCTDYSKYSGEPLDELRWNRMHSRYYSDSYRTVMNISLDSEWFGKDPWQAENNARLQSFYSSVGELWDRVYEKDGSMVDELVMHPVAVIASNAAASLAVFNGDDENAKKLAAEFVYKLWNTPLREGKRRYYDNCLYFFALLMLSGKYRIW</sequence>
<evidence type="ECO:0000256" key="2">
    <source>
        <dbReference type="ARBA" id="ARBA00022801"/>
    </source>
</evidence>
<comment type="similarity">
    <text evidence="1">Belongs to the glycosyl hydrolase 8 (cellulase D) family.</text>
</comment>
<dbReference type="InterPro" id="IPR002037">
    <property type="entry name" value="Glyco_hydro_8"/>
</dbReference>
<dbReference type="PRINTS" id="PR00735">
    <property type="entry name" value="GLHYDRLASE8"/>
</dbReference>
<comment type="caution">
    <text evidence="4">The sequence shown here is derived from an EMBL/GenBank/DDBJ whole genome shotgun (WGS) entry which is preliminary data.</text>
</comment>
<evidence type="ECO:0000313" key="5">
    <source>
        <dbReference type="Proteomes" id="UP000823960"/>
    </source>
</evidence>
<accession>A0A9D1T450</accession>
<dbReference type="InterPro" id="IPR008928">
    <property type="entry name" value="6-hairpin_glycosidase_sf"/>
</dbReference>
<dbReference type="InterPro" id="IPR012341">
    <property type="entry name" value="6hp_glycosidase-like_sf"/>
</dbReference>
<keyword evidence="3 4" id="KW-0326">Glycosidase</keyword>
<reference evidence="4" key="2">
    <citation type="journal article" date="2021" name="PeerJ">
        <title>Extensive microbial diversity within the chicken gut microbiome revealed by metagenomics and culture.</title>
        <authorList>
            <person name="Gilroy R."/>
            <person name="Ravi A."/>
            <person name="Getino M."/>
            <person name="Pursley I."/>
            <person name="Horton D.L."/>
            <person name="Alikhan N.F."/>
            <person name="Baker D."/>
            <person name="Gharbi K."/>
            <person name="Hall N."/>
            <person name="Watson M."/>
            <person name="Adriaenssens E.M."/>
            <person name="Foster-Nyarko E."/>
            <person name="Jarju S."/>
            <person name="Secka A."/>
            <person name="Antonio M."/>
            <person name="Oren A."/>
            <person name="Chaudhuri R.R."/>
            <person name="La Ragione R."/>
            <person name="Hildebrand F."/>
            <person name="Pallen M.J."/>
        </authorList>
    </citation>
    <scope>NUCLEOTIDE SEQUENCE</scope>
    <source>
        <strain evidence="4">1370</strain>
    </source>
</reference>
<dbReference type="GO" id="GO:0045493">
    <property type="term" value="P:xylan catabolic process"/>
    <property type="evidence" value="ECO:0007669"/>
    <property type="project" value="UniProtKB-KW"/>
</dbReference>
<gene>
    <name evidence="4" type="ORF">IAD28_03685</name>
</gene>